<evidence type="ECO:0000256" key="2">
    <source>
        <dbReference type="ARBA" id="ARBA00022448"/>
    </source>
</evidence>
<dbReference type="PANTHER" id="PTHR42718">
    <property type="entry name" value="MAJOR FACILITATOR SUPERFAMILY MULTIDRUG TRANSPORTER MFSC"/>
    <property type="match status" value="1"/>
</dbReference>
<accession>A0ABP7DL67</accession>
<evidence type="ECO:0000256" key="3">
    <source>
        <dbReference type="ARBA" id="ARBA00022692"/>
    </source>
</evidence>
<dbReference type="InterPro" id="IPR020846">
    <property type="entry name" value="MFS_dom"/>
</dbReference>
<dbReference type="PANTHER" id="PTHR42718:SF9">
    <property type="entry name" value="MAJOR FACILITATOR SUPERFAMILY MULTIDRUG TRANSPORTER MFSC"/>
    <property type="match status" value="1"/>
</dbReference>
<comment type="subcellular location">
    <subcellularLocation>
        <location evidence="1">Cell membrane</location>
        <topology evidence="1">Multi-pass membrane protein</topology>
    </subcellularLocation>
</comment>
<feature type="transmembrane region" description="Helical" evidence="8">
    <location>
        <begin position="120"/>
        <end position="141"/>
    </location>
</feature>
<keyword evidence="11" id="KW-1185">Reference proteome</keyword>
<keyword evidence="3 8" id="KW-0812">Transmembrane</keyword>
<evidence type="ECO:0000256" key="7">
    <source>
        <dbReference type="SAM" id="MobiDB-lite"/>
    </source>
</evidence>
<evidence type="ECO:0000256" key="5">
    <source>
        <dbReference type="ARBA" id="ARBA00023136"/>
    </source>
</evidence>
<gene>
    <name evidence="10" type="ORF">GCM10023082_00910</name>
</gene>
<feature type="transmembrane region" description="Helical" evidence="8">
    <location>
        <begin position="67"/>
        <end position="85"/>
    </location>
</feature>
<dbReference type="InterPro" id="IPR036259">
    <property type="entry name" value="MFS_trans_sf"/>
</dbReference>
<organism evidence="10 11">
    <name type="scientific">Streptomyces tremellae</name>
    <dbReference type="NCBI Taxonomy" id="1124239"/>
    <lineage>
        <taxon>Bacteria</taxon>
        <taxon>Bacillati</taxon>
        <taxon>Actinomycetota</taxon>
        <taxon>Actinomycetes</taxon>
        <taxon>Kitasatosporales</taxon>
        <taxon>Streptomycetaceae</taxon>
        <taxon>Streptomyces</taxon>
    </lineage>
</organism>
<dbReference type="CDD" id="cd17321">
    <property type="entry name" value="MFS_MMR_MDR_like"/>
    <property type="match status" value="1"/>
</dbReference>
<evidence type="ECO:0000256" key="1">
    <source>
        <dbReference type="ARBA" id="ARBA00004651"/>
    </source>
</evidence>
<reference evidence="11" key="1">
    <citation type="journal article" date="2019" name="Int. J. Syst. Evol. Microbiol.">
        <title>The Global Catalogue of Microorganisms (GCM) 10K type strain sequencing project: providing services to taxonomists for standard genome sequencing and annotation.</title>
        <authorList>
            <consortium name="The Broad Institute Genomics Platform"/>
            <consortium name="The Broad Institute Genome Sequencing Center for Infectious Disease"/>
            <person name="Wu L."/>
            <person name="Ma J."/>
        </authorList>
    </citation>
    <scope>NUCLEOTIDE SEQUENCE [LARGE SCALE GENOMIC DNA]</scope>
    <source>
        <strain evidence="11">JCM 30846</strain>
    </source>
</reference>
<name>A0ABP7DL67_9ACTN</name>
<feature type="transmembrane region" description="Helical" evidence="8">
    <location>
        <begin position="211"/>
        <end position="231"/>
    </location>
</feature>
<feature type="transmembrane region" description="Helical" evidence="8">
    <location>
        <begin position="281"/>
        <end position="300"/>
    </location>
</feature>
<evidence type="ECO:0000259" key="9">
    <source>
        <dbReference type="PROSITE" id="PS50850"/>
    </source>
</evidence>
<dbReference type="Gene3D" id="1.20.1250.20">
    <property type="entry name" value="MFS general substrate transporter like domains"/>
    <property type="match status" value="1"/>
</dbReference>
<keyword evidence="4 8" id="KW-1133">Transmembrane helix</keyword>
<sequence>MSAIAPSASMPPPLSAGTARQTRITILLACTGVFAAYLPVVGVAVALPVIQQALDASTAELQWVTDAFILPTAALLLTFGVLGELRGRKKVCLAGLVLFCVGCLVCLTAPGVVLVCVGQALTGIGAAALLPSTLALISHVCPDHRSRARAITLWTASLGLGLALGPIINGVVVEHLSWRWIFLPSLVIGVIAAVAGGLLIEESRSSREPHLDVPGQILAAVAITAAVYGVIEGGSTGWASAQAVVSLLVSAAAFAAFVAVELRSPFPMLDMGLFRSRAFSGAAFVMAVTLFAQVGLVFALSEYFGLVHRASTLDIGVRLLALNGVTVALAPLVGRLINRTGPGFLLFAGLVVGGAGALCVCFFHASTGTGTAALVIAVLGVGIALALAPVTTIAMNSVPRPIAGTAGAANSALRQIGSALGPAVFGAVLTDRTVAALPGHLAASGLSPADQGRVGGVVSRIGIQAGAFLRLDTAAATGRAVTAYGAGFTDALHVCALVSGVGLLVAAAVALLTIGLRGRAPQEKPEPAAAAGGAAVSRTGPVRSAPDQPGSM</sequence>
<dbReference type="InterPro" id="IPR011701">
    <property type="entry name" value="MFS"/>
</dbReference>
<dbReference type="SUPFAM" id="SSF103473">
    <property type="entry name" value="MFS general substrate transporter"/>
    <property type="match status" value="1"/>
</dbReference>
<feature type="transmembrane region" description="Helical" evidence="8">
    <location>
        <begin position="320"/>
        <end position="337"/>
    </location>
</feature>
<feature type="transmembrane region" description="Helical" evidence="8">
    <location>
        <begin position="494"/>
        <end position="516"/>
    </location>
</feature>
<dbReference type="PROSITE" id="PS50850">
    <property type="entry name" value="MFS"/>
    <property type="match status" value="1"/>
</dbReference>
<feature type="transmembrane region" description="Helical" evidence="8">
    <location>
        <begin position="371"/>
        <end position="390"/>
    </location>
</feature>
<feature type="transmembrane region" description="Helical" evidence="8">
    <location>
        <begin position="153"/>
        <end position="172"/>
    </location>
</feature>
<feature type="region of interest" description="Disordered" evidence="7">
    <location>
        <begin position="521"/>
        <end position="552"/>
    </location>
</feature>
<keyword evidence="5 8" id="KW-0472">Membrane</keyword>
<feature type="transmembrane region" description="Helical" evidence="8">
    <location>
        <begin position="344"/>
        <end position="365"/>
    </location>
</feature>
<evidence type="ECO:0000256" key="6">
    <source>
        <dbReference type="ARBA" id="ARBA00023251"/>
    </source>
</evidence>
<keyword evidence="2" id="KW-0813">Transport</keyword>
<evidence type="ECO:0000313" key="10">
    <source>
        <dbReference type="EMBL" id="GAA3706761.1"/>
    </source>
</evidence>
<feature type="transmembrane region" description="Helical" evidence="8">
    <location>
        <begin position="92"/>
        <end position="114"/>
    </location>
</feature>
<feature type="domain" description="Major facilitator superfamily (MFS) profile" evidence="9">
    <location>
        <begin position="25"/>
        <end position="514"/>
    </location>
</feature>
<feature type="transmembrane region" description="Helical" evidence="8">
    <location>
        <begin position="237"/>
        <end position="260"/>
    </location>
</feature>
<dbReference type="Proteomes" id="UP001499884">
    <property type="component" value="Unassembled WGS sequence"/>
</dbReference>
<dbReference type="RefSeq" id="WP_345639734.1">
    <property type="nucleotide sequence ID" value="NZ_BAABEP010000001.1"/>
</dbReference>
<evidence type="ECO:0000256" key="4">
    <source>
        <dbReference type="ARBA" id="ARBA00022989"/>
    </source>
</evidence>
<dbReference type="Gene3D" id="1.20.1720.10">
    <property type="entry name" value="Multidrug resistance protein D"/>
    <property type="match status" value="1"/>
</dbReference>
<comment type="caution">
    <text evidence="10">The sequence shown here is derived from an EMBL/GenBank/DDBJ whole genome shotgun (WGS) entry which is preliminary data.</text>
</comment>
<dbReference type="Pfam" id="PF07690">
    <property type="entry name" value="MFS_1"/>
    <property type="match status" value="1"/>
</dbReference>
<evidence type="ECO:0000313" key="11">
    <source>
        <dbReference type="Proteomes" id="UP001499884"/>
    </source>
</evidence>
<dbReference type="EMBL" id="BAABEP010000001">
    <property type="protein sequence ID" value="GAA3706761.1"/>
    <property type="molecule type" value="Genomic_DNA"/>
</dbReference>
<protein>
    <submittedName>
        <fullName evidence="10">MFS transporter</fullName>
    </submittedName>
</protein>
<feature type="transmembrane region" description="Helical" evidence="8">
    <location>
        <begin position="24"/>
        <end position="47"/>
    </location>
</feature>
<evidence type="ECO:0000256" key="8">
    <source>
        <dbReference type="SAM" id="Phobius"/>
    </source>
</evidence>
<feature type="transmembrane region" description="Helical" evidence="8">
    <location>
        <begin position="178"/>
        <end position="199"/>
    </location>
</feature>
<proteinExistence type="predicted"/>
<keyword evidence="6" id="KW-0046">Antibiotic resistance</keyword>